<evidence type="ECO:0000313" key="2">
    <source>
        <dbReference type="EMBL" id="VDS03831.1"/>
    </source>
</evidence>
<keyword evidence="3" id="KW-1185">Reference proteome</keyword>
<dbReference type="GO" id="GO:0009055">
    <property type="term" value="F:electron transfer activity"/>
    <property type="evidence" value="ECO:0007669"/>
    <property type="project" value="InterPro"/>
</dbReference>
<dbReference type="RefSeq" id="WP_164550248.1">
    <property type="nucleotide sequence ID" value="NZ_JBHTMH010000001.1"/>
</dbReference>
<feature type="chain" id="PRO_5019344186" evidence="1">
    <location>
        <begin position="27"/>
        <end position="185"/>
    </location>
</feature>
<proteinExistence type="predicted"/>
<organism evidence="2 3">
    <name type="scientific">Devosia equisanguinis</name>
    <dbReference type="NCBI Taxonomy" id="2490941"/>
    <lineage>
        <taxon>Bacteria</taxon>
        <taxon>Pseudomonadati</taxon>
        <taxon>Pseudomonadota</taxon>
        <taxon>Alphaproteobacteria</taxon>
        <taxon>Hyphomicrobiales</taxon>
        <taxon>Devosiaceae</taxon>
        <taxon>Devosia</taxon>
    </lineage>
</organism>
<dbReference type="GO" id="GO:0022900">
    <property type="term" value="P:electron transport chain"/>
    <property type="evidence" value="ECO:0007669"/>
    <property type="project" value="InterPro"/>
</dbReference>
<dbReference type="PROSITE" id="PS51009">
    <property type="entry name" value="CYTCII"/>
    <property type="match status" value="1"/>
</dbReference>
<dbReference type="GO" id="GO:0020037">
    <property type="term" value="F:heme binding"/>
    <property type="evidence" value="ECO:0007669"/>
    <property type="project" value="InterPro"/>
</dbReference>
<sequence length="185" mass="20567">MRRDMLFAGLAGVMVLGTLALPPALAQNAPGPAETALTSQQDSTLARRLLMHSIGANNDIVHDILDGTLPMDDLELRGRLQSIGAALYAMPSLYRAEANPYSEEAEKADALHVSLANAKVWEDFTTFRDLSYAAFFKAQEAADATPDQMLARVEELEVMCDSCHETYRTPFEYFDFDRIEDFLKE</sequence>
<gene>
    <name evidence="2" type="ORF">DEVEQU_00960</name>
</gene>
<accession>A0A447I8H9</accession>
<protein>
    <submittedName>
        <fullName evidence="2">Cytochrome C</fullName>
    </submittedName>
</protein>
<dbReference type="Gene3D" id="1.20.120.10">
    <property type="entry name" value="Cytochrome c/b562"/>
    <property type="match status" value="1"/>
</dbReference>
<evidence type="ECO:0000256" key="1">
    <source>
        <dbReference type="SAM" id="SignalP"/>
    </source>
</evidence>
<dbReference type="EMBL" id="UZWD01000015">
    <property type="protein sequence ID" value="VDS03831.1"/>
    <property type="molecule type" value="Genomic_DNA"/>
</dbReference>
<dbReference type="SUPFAM" id="SSF47175">
    <property type="entry name" value="Cytochromes"/>
    <property type="match status" value="1"/>
</dbReference>
<reference evidence="2 3" key="1">
    <citation type="submission" date="2018-12" db="EMBL/GenBank/DDBJ databases">
        <authorList>
            <person name="Criscuolo A."/>
        </authorList>
    </citation>
    <scope>NUCLEOTIDE SEQUENCE [LARGE SCALE GENOMIC DNA]</scope>
    <source>
        <strain evidence="2">ACIP1116281</strain>
    </source>
</reference>
<dbReference type="InterPro" id="IPR010980">
    <property type="entry name" value="Cyt_c/b562"/>
</dbReference>
<name>A0A447I8H9_9HYPH</name>
<dbReference type="Proteomes" id="UP000268844">
    <property type="component" value="Unassembled WGS sequence"/>
</dbReference>
<dbReference type="InterPro" id="IPR002321">
    <property type="entry name" value="Cyt_c_II"/>
</dbReference>
<evidence type="ECO:0000313" key="3">
    <source>
        <dbReference type="Proteomes" id="UP000268844"/>
    </source>
</evidence>
<keyword evidence="1" id="KW-0732">Signal</keyword>
<dbReference type="AlphaFoldDB" id="A0A447I8H9"/>
<feature type="signal peptide" evidence="1">
    <location>
        <begin position="1"/>
        <end position="26"/>
    </location>
</feature>
<dbReference type="Pfam" id="PF01322">
    <property type="entry name" value="Cytochrom_C_2"/>
    <property type="match status" value="1"/>
</dbReference>
<dbReference type="GO" id="GO:0005506">
    <property type="term" value="F:iron ion binding"/>
    <property type="evidence" value="ECO:0007669"/>
    <property type="project" value="InterPro"/>
</dbReference>